<dbReference type="STRING" id="981085.W9QW74"/>
<keyword evidence="3" id="KW-1185">Reference proteome</keyword>
<dbReference type="Proteomes" id="UP000030645">
    <property type="component" value="Unassembled WGS sequence"/>
</dbReference>
<name>W9QW74_9ROSA</name>
<dbReference type="AlphaFoldDB" id="W9QW74"/>
<gene>
    <name evidence="2" type="ORF">L484_017446</name>
</gene>
<dbReference type="Gene3D" id="1.10.340.70">
    <property type="match status" value="1"/>
</dbReference>
<reference evidence="3" key="1">
    <citation type="submission" date="2013-01" db="EMBL/GenBank/DDBJ databases">
        <title>Draft Genome Sequence of a Mulberry Tree, Morus notabilis C.K. Schneid.</title>
        <authorList>
            <person name="He N."/>
            <person name="Zhao S."/>
        </authorList>
    </citation>
    <scope>NUCLEOTIDE SEQUENCE</scope>
</reference>
<feature type="domain" description="Integrase zinc-binding" evidence="1">
    <location>
        <begin position="63"/>
        <end position="117"/>
    </location>
</feature>
<evidence type="ECO:0000313" key="2">
    <source>
        <dbReference type="EMBL" id="EXB40308.1"/>
    </source>
</evidence>
<organism evidence="2 3">
    <name type="scientific">Morus notabilis</name>
    <dbReference type="NCBI Taxonomy" id="981085"/>
    <lineage>
        <taxon>Eukaryota</taxon>
        <taxon>Viridiplantae</taxon>
        <taxon>Streptophyta</taxon>
        <taxon>Embryophyta</taxon>
        <taxon>Tracheophyta</taxon>
        <taxon>Spermatophyta</taxon>
        <taxon>Magnoliopsida</taxon>
        <taxon>eudicotyledons</taxon>
        <taxon>Gunneridae</taxon>
        <taxon>Pentapetalae</taxon>
        <taxon>rosids</taxon>
        <taxon>fabids</taxon>
        <taxon>Rosales</taxon>
        <taxon>Moraceae</taxon>
        <taxon>Moreae</taxon>
        <taxon>Morus</taxon>
    </lineage>
</organism>
<accession>W9QW74</accession>
<dbReference type="PANTHER" id="PTHR45835">
    <property type="entry name" value="YALI0A06105P"/>
    <property type="match status" value="1"/>
</dbReference>
<evidence type="ECO:0000259" key="1">
    <source>
        <dbReference type="Pfam" id="PF17921"/>
    </source>
</evidence>
<proteinExistence type="predicted"/>
<dbReference type="EMBL" id="KE343766">
    <property type="protein sequence ID" value="EXB40308.1"/>
    <property type="molecule type" value="Genomic_DNA"/>
</dbReference>
<dbReference type="PANTHER" id="PTHR45835:SF99">
    <property type="entry name" value="CHROMO DOMAIN-CONTAINING PROTEIN-RELATED"/>
    <property type="match status" value="1"/>
</dbReference>
<protein>
    <recommendedName>
        <fullName evidence="1">Integrase zinc-binding domain-containing protein</fullName>
    </recommendedName>
</protein>
<dbReference type="InterPro" id="IPR041588">
    <property type="entry name" value="Integrase_H2C2"/>
</dbReference>
<evidence type="ECO:0000313" key="3">
    <source>
        <dbReference type="Proteomes" id="UP000030645"/>
    </source>
</evidence>
<sequence length="185" mass="22030">MVYNLISTPDIVQQVKQNQWQDPHLQGIWIRIQNGEQFEDWRIREDGALYFCNPLAVPKAGEVKKTILQEAHKSRYAIHPESTKMYQDLRRQYWWRGMKRDVREYVSECVTCLRIKAEHRKPAGELQPLTVPGWKWEHITMDFLMGLPRTELKHDAIWVVVDRLTKSAHFVPFRATYSRKILSEL</sequence>
<dbReference type="eggNOG" id="KOG0017">
    <property type="taxonomic scope" value="Eukaryota"/>
</dbReference>
<dbReference type="Pfam" id="PF17921">
    <property type="entry name" value="Integrase_H2C2"/>
    <property type="match status" value="1"/>
</dbReference>